<sequence>MLGPDAGRQNRTLVVQRGNKAGIFRKTVDGANNEAAKLTVFRYAPGGEKPKSAQIPRETVVIRANVLDAGTC</sequence>
<dbReference type="Proteomes" id="UP000592780">
    <property type="component" value="Unassembled WGS sequence"/>
</dbReference>
<dbReference type="AlphaFoldDB" id="A0A7W8Q2G3"/>
<proteinExistence type="predicted"/>
<dbReference type="EMBL" id="JACHDD010000001">
    <property type="protein sequence ID" value="MBB5422449.1"/>
    <property type="molecule type" value="Genomic_DNA"/>
</dbReference>
<comment type="caution">
    <text evidence="1">The sequence shown here is derived from an EMBL/GenBank/DDBJ whole genome shotgun (WGS) entry which is preliminary data.</text>
</comment>
<evidence type="ECO:0000313" key="1">
    <source>
        <dbReference type="EMBL" id="MBB5422449.1"/>
    </source>
</evidence>
<keyword evidence="2" id="KW-1185">Reference proteome</keyword>
<gene>
    <name evidence="1" type="ORF">HDG40_000590</name>
</gene>
<reference evidence="1 2" key="1">
    <citation type="submission" date="2020-08" db="EMBL/GenBank/DDBJ databases">
        <title>Genomic Encyclopedia of Type Strains, Phase IV (KMG-V): Genome sequencing to study the core and pangenomes of soil and plant-associated prokaryotes.</title>
        <authorList>
            <person name="Whitman W."/>
        </authorList>
    </citation>
    <scope>NUCLEOTIDE SEQUENCE [LARGE SCALE GENOMIC DNA]</scope>
    <source>
        <strain evidence="1 2">JPY158</strain>
    </source>
</reference>
<accession>A0A7W8Q2G3</accession>
<protein>
    <submittedName>
        <fullName evidence="1">Uncharacterized protein</fullName>
    </submittedName>
</protein>
<organism evidence="1 2">
    <name type="scientific">Paraburkholderia atlantica</name>
    <dbReference type="NCBI Taxonomy" id="2654982"/>
    <lineage>
        <taxon>Bacteria</taxon>
        <taxon>Pseudomonadati</taxon>
        <taxon>Pseudomonadota</taxon>
        <taxon>Betaproteobacteria</taxon>
        <taxon>Burkholderiales</taxon>
        <taxon>Burkholderiaceae</taxon>
        <taxon>Paraburkholderia</taxon>
    </lineage>
</organism>
<evidence type="ECO:0000313" key="2">
    <source>
        <dbReference type="Proteomes" id="UP000592780"/>
    </source>
</evidence>
<name>A0A7W8Q2G3_PARAM</name>